<reference evidence="1" key="1">
    <citation type="journal article" date="2014" name="Int. J. Syst. Evol. Microbiol.">
        <title>Complete genome sequence of Corynebacterium casei LMG S-19264T (=DSM 44701T), isolated from a smear-ripened cheese.</title>
        <authorList>
            <consortium name="US DOE Joint Genome Institute (JGI-PGF)"/>
            <person name="Walter F."/>
            <person name="Albersmeier A."/>
            <person name="Kalinowski J."/>
            <person name="Ruckert C."/>
        </authorList>
    </citation>
    <scope>NUCLEOTIDE SEQUENCE</scope>
    <source>
        <strain evidence="1">JCM 13064</strain>
    </source>
</reference>
<sequence length="228" mass="25744">MRVIGAGFGRTGTLTLKTALERLGLGPCHHMTEVLGDHRQIRRWLAVAESGPAGVDWDDVLAGYRSCVDWPAAAYWRELATYYPEAKVVLTVRDPQRWLDSMNATILTQRRRGDTWQGKMLVGLSSLLGTDFAAYTRMVNKIVDDREFDGRMSDPDHLVQRFQAHIEEVKATIPPERLLVFEAREGWEPLCAFLGVPVPDEPFPRVNDAADFHAHVRSRVGPLLLRRG</sequence>
<dbReference type="EMBL" id="BMNT01000007">
    <property type="protein sequence ID" value="GGK73618.1"/>
    <property type="molecule type" value="Genomic_DNA"/>
</dbReference>
<dbReference type="PANTHER" id="PTHR36978:SF4">
    <property type="entry name" value="P-LOOP CONTAINING NUCLEOSIDE TRIPHOSPHATE HYDROLASE PROTEIN"/>
    <property type="match status" value="1"/>
</dbReference>
<reference evidence="1" key="2">
    <citation type="submission" date="2020-09" db="EMBL/GenBank/DDBJ databases">
        <authorList>
            <person name="Sun Q."/>
            <person name="Ohkuma M."/>
        </authorList>
    </citation>
    <scope>NUCLEOTIDE SEQUENCE</scope>
    <source>
        <strain evidence="1">JCM 13064</strain>
    </source>
</reference>
<dbReference type="Gene3D" id="3.40.50.300">
    <property type="entry name" value="P-loop containing nucleotide triphosphate hydrolases"/>
    <property type="match status" value="1"/>
</dbReference>
<gene>
    <name evidence="1" type="ORF">GCM10007964_15530</name>
</gene>
<comment type="caution">
    <text evidence="1">The sequence shown here is derived from an EMBL/GenBank/DDBJ whole genome shotgun (WGS) entry which is preliminary data.</text>
</comment>
<keyword evidence="2" id="KW-1185">Reference proteome</keyword>
<dbReference type="SUPFAM" id="SSF52540">
    <property type="entry name" value="P-loop containing nucleoside triphosphate hydrolases"/>
    <property type="match status" value="1"/>
</dbReference>
<dbReference type="InterPro" id="IPR040632">
    <property type="entry name" value="Sulfotransfer_4"/>
</dbReference>
<dbReference type="RefSeq" id="WP_189162265.1">
    <property type="nucleotide sequence ID" value="NZ_BMNT01000007.1"/>
</dbReference>
<protein>
    <submittedName>
        <fullName evidence="1">Sulfotransferase family protein</fullName>
    </submittedName>
</protein>
<dbReference type="InterPro" id="IPR027417">
    <property type="entry name" value="P-loop_NTPase"/>
</dbReference>
<organism evidence="1 2">
    <name type="scientific">Sphaerisporangium melleum</name>
    <dbReference type="NCBI Taxonomy" id="321316"/>
    <lineage>
        <taxon>Bacteria</taxon>
        <taxon>Bacillati</taxon>
        <taxon>Actinomycetota</taxon>
        <taxon>Actinomycetes</taxon>
        <taxon>Streptosporangiales</taxon>
        <taxon>Streptosporangiaceae</taxon>
        <taxon>Sphaerisporangium</taxon>
    </lineage>
</organism>
<evidence type="ECO:0000313" key="2">
    <source>
        <dbReference type="Proteomes" id="UP000645217"/>
    </source>
</evidence>
<name>A0A917QX58_9ACTN</name>
<proteinExistence type="predicted"/>
<dbReference type="Pfam" id="PF17784">
    <property type="entry name" value="Sulfotransfer_4"/>
    <property type="match status" value="1"/>
</dbReference>
<dbReference type="AlphaFoldDB" id="A0A917QX58"/>
<dbReference type="PANTHER" id="PTHR36978">
    <property type="entry name" value="P-LOOP CONTAINING NUCLEOTIDE TRIPHOSPHATE HYDROLASE"/>
    <property type="match status" value="1"/>
</dbReference>
<dbReference type="Proteomes" id="UP000645217">
    <property type="component" value="Unassembled WGS sequence"/>
</dbReference>
<evidence type="ECO:0000313" key="1">
    <source>
        <dbReference type="EMBL" id="GGK73618.1"/>
    </source>
</evidence>
<accession>A0A917QX58</accession>